<sequence>MNNNYTIKSKIVIEVETILGQSIIPTEKMFENLINSDLTQASYLVKDVEILNFAIEKYTENLEKICD</sequence>
<protein>
    <submittedName>
        <fullName evidence="1">Uncharacterized protein</fullName>
    </submittedName>
</protein>
<dbReference type="AlphaFoldDB" id="A0A1M6B7K0"/>
<evidence type="ECO:0000313" key="2">
    <source>
        <dbReference type="Proteomes" id="UP000184241"/>
    </source>
</evidence>
<evidence type="ECO:0000313" key="1">
    <source>
        <dbReference type="EMBL" id="SHI44724.1"/>
    </source>
</evidence>
<organism evidence="1 2">
    <name type="scientific">Clostridium intestinale DSM 6191</name>
    <dbReference type="NCBI Taxonomy" id="1121320"/>
    <lineage>
        <taxon>Bacteria</taxon>
        <taxon>Bacillati</taxon>
        <taxon>Bacillota</taxon>
        <taxon>Clostridia</taxon>
        <taxon>Eubacteriales</taxon>
        <taxon>Clostridiaceae</taxon>
        <taxon>Clostridium</taxon>
    </lineage>
</organism>
<dbReference type="Proteomes" id="UP000184241">
    <property type="component" value="Unassembled WGS sequence"/>
</dbReference>
<reference evidence="1 2" key="1">
    <citation type="submission" date="2016-11" db="EMBL/GenBank/DDBJ databases">
        <authorList>
            <person name="Jaros S."/>
            <person name="Januszkiewicz K."/>
            <person name="Wedrychowicz H."/>
        </authorList>
    </citation>
    <scope>NUCLEOTIDE SEQUENCE [LARGE SCALE GENOMIC DNA]</scope>
    <source>
        <strain evidence="1 2">DSM 6191</strain>
    </source>
</reference>
<gene>
    <name evidence="1" type="ORF">SAMN02745941_03812</name>
</gene>
<dbReference type="RefSeq" id="WP_073022165.1">
    <property type="nucleotide sequence ID" value="NZ_FQXU01000014.1"/>
</dbReference>
<proteinExistence type="predicted"/>
<dbReference type="EMBL" id="FQXU01000014">
    <property type="protein sequence ID" value="SHI44724.1"/>
    <property type="molecule type" value="Genomic_DNA"/>
</dbReference>
<name>A0A1M6B7K0_9CLOT</name>
<accession>A0A1M6B7K0</accession>